<evidence type="ECO:0000313" key="1">
    <source>
        <dbReference type="EMBL" id="CAD7696644.1"/>
    </source>
</evidence>
<accession>A0A8S1IRU9</accession>
<dbReference type="AlphaFoldDB" id="A0A8S1IRU9"/>
<reference evidence="1" key="1">
    <citation type="submission" date="2020-12" db="EMBL/GenBank/DDBJ databases">
        <authorList>
            <person name="Iha C."/>
        </authorList>
    </citation>
    <scope>NUCLEOTIDE SEQUENCE</scope>
</reference>
<proteinExistence type="predicted"/>
<keyword evidence="2" id="KW-1185">Reference proteome</keyword>
<dbReference type="Proteomes" id="UP000708148">
    <property type="component" value="Unassembled WGS sequence"/>
</dbReference>
<protein>
    <submittedName>
        <fullName evidence="1">Uncharacterized protein</fullName>
    </submittedName>
</protein>
<dbReference type="EMBL" id="CAJHUC010000518">
    <property type="protein sequence ID" value="CAD7696644.1"/>
    <property type="molecule type" value="Genomic_DNA"/>
</dbReference>
<gene>
    <name evidence="1" type="ORF">OSTQU699_LOCUS2005</name>
</gene>
<organism evidence="1 2">
    <name type="scientific">Ostreobium quekettii</name>
    <dbReference type="NCBI Taxonomy" id="121088"/>
    <lineage>
        <taxon>Eukaryota</taxon>
        <taxon>Viridiplantae</taxon>
        <taxon>Chlorophyta</taxon>
        <taxon>core chlorophytes</taxon>
        <taxon>Ulvophyceae</taxon>
        <taxon>TCBD clade</taxon>
        <taxon>Bryopsidales</taxon>
        <taxon>Ostreobineae</taxon>
        <taxon>Ostreobiaceae</taxon>
        <taxon>Ostreobium</taxon>
    </lineage>
</organism>
<sequence length="135" mass="15032">MHARNLPTKGTQPGLGRHANINACTSFDHQVPSPEAESAKPVVGADSPQSFFSCSEHLEEEPLFQPDTTGKPMEDWEITSGLETPRGKQRVPVHRSMRKVWGLFNPKETPIFKIKPFDKWEFGEDVSKVSCASPS</sequence>
<name>A0A8S1IRU9_9CHLO</name>
<comment type="caution">
    <text evidence="1">The sequence shown here is derived from an EMBL/GenBank/DDBJ whole genome shotgun (WGS) entry which is preliminary data.</text>
</comment>
<evidence type="ECO:0000313" key="2">
    <source>
        <dbReference type="Proteomes" id="UP000708148"/>
    </source>
</evidence>